<feature type="compositionally biased region" description="Basic and acidic residues" evidence="4">
    <location>
        <begin position="168"/>
        <end position="182"/>
    </location>
</feature>
<keyword evidence="3" id="KW-0545">Nucleotide biosynthesis</keyword>
<evidence type="ECO:0000256" key="4">
    <source>
        <dbReference type="SAM" id="MobiDB-lite"/>
    </source>
</evidence>
<dbReference type="GO" id="GO:0006015">
    <property type="term" value="P:5-phosphoribose 1-diphosphate biosynthetic process"/>
    <property type="evidence" value="ECO:0007669"/>
    <property type="project" value="TreeGrafter"/>
</dbReference>
<dbReference type="Pfam" id="PF13793">
    <property type="entry name" value="Pribosyltran_N"/>
    <property type="match status" value="1"/>
</dbReference>
<dbReference type="AlphaFoldDB" id="A0A6A5TFL2"/>
<dbReference type="NCBIfam" id="TIGR01251">
    <property type="entry name" value="ribP_PPkin"/>
    <property type="match status" value="1"/>
</dbReference>
<sequence>MVRNIVVLGGSKKICDHLGIPPAKRLLAKFAVGETRVSIDESVRGKDVFIVQSGAGKVNDNLMELLICISACRTASAKRVTAVLPLFPYSRQSDIPYNKTGAPLAKVPTQTHSRQGTFTFESVPQTPHPGQQASVGLVNGTASLDRQLERLKTNEDRNGSVQPISPVKRSDTFESKKSDGSDKSYFPSNGVNGVNGASKAPTKPPPFEPQPGYKQWVAQAGTLIADLLQVAGADHVITMDLHDPQYQGFFDIPVDNLYGRHMLRKYISMIPNHQEAVIVSPDAGGAKRATAIADALSMPFALIHKERRPTQINERQNATMMLVGEVKNRTCFLIDDLADTSNTITRAAKLLKKEGAIRVVALITHGILSGDAIDRINASALDSVVVTNTVPQEEHKDKCPKLEVLEVGNVFAEAIRRVHHGESISVLFDYN</sequence>
<dbReference type="GO" id="GO:0002189">
    <property type="term" value="C:ribose phosphate diphosphokinase complex"/>
    <property type="evidence" value="ECO:0007669"/>
    <property type="project" value="TreeGrafter"/>
</dbReference>
<reference evidence="6" key="1">
    <citation type="journal article" date="2020" name="Stud. Mycol.">
        <title>101 Dothideomycetes genomes: a test case for predicting lifestyles and emergence of pathogens.</title>
        <authorList>
            <person name="Haridas S."/>
            <person name="Albert R."/>
            <person name="Binder M."/>
            <person name="Bloem J."/>
            <person name="Labutti K."/>
            <person name="Salamov A."/>
            <person name="Andreopoulos B."/>
            <person name="Baker S."/>
            <person name="Barry K."/>
            <person name="Bills G."/>
            <person name="Bluhm B."/>
            <person name="Cannon C."/>
            <person name="Castanera R."/>
            <person name="Culley D."/>
            <person name="Daum C."/>
            <person name="Ezra D."/>
            <person name="Gonzalez J."/>
            <person name="Henrissat B."/>
            <person name="Kuo A."/>
            <person name="Liang C."/>
            <person name="Lipzen A."/>
            <person name="Lutzoni F."/>
            <person name="Magnuson J."/>
            <person name="Mondo S."/>
            <person name="Nolan M."/>
            <person name="Ohm R."/>
            <person name="Pangilinan J."/>
            <person name="Park H.-J."/>
            <person name="Ramirez L."/>
            <person name="Alfaro M."/>
            <person name="Sun H."/>
            <person name="Tritt A."/>
            <person name="Yoshinaga Y."/>
            <person name="Zwiers L.-H."/>
            <person name="Turgeon B."/>
            <person name="Goodwin S."/>
            <person name="Spatafora J."/>
            <person name="Crous P."/>
            <person name="Grigoriev I."/>
        </authorList>
    </citation>
    <scope>NUCLEOTIDE SEQUENCE</scope>
    <source>
        <strain evidence="6">CBS 675.92</strain>
    </source>
</reference>
<organism evidence="6 7">
    <name type="scientific">Byssothecium circinans</name>
    <dbReference type="NCBI Taxonomy" id="147558"/>
    <lineage>
        <taxon>Eukaryota</taxon>
        <taxon>Fungi</taxon>
        <taxon>Dikarya</taxon>
        <taxon>Ascomycota</taxon>
        <taxon>Pezizomycotina</taxon>
        <taxon>Dothideomycetes</taxon>
        <taxon>Pleosporomycetidae</taxon>
        <taxon>Pleosporales</taxon>
        <taxon>Massarineae</taxon>
        <taxon>Massarinaceae</taxon>
        <taxon>Byssothecium</taxon>
    </lineage>
</organism>
<name>A0A6A5TFL2_9PLEO</name>
<dbReference type="SMART" id="SM01400">
    <property type="entry name" value="Pribosyltran_N"/>
    <property type="match status" value="1"/>
</dbReference>
<dbReference type="EMBL" id="ML977016">
    <property type="protein sequence ID" value="KAF1951605.1"/>
    <property type="molecule type" value="Genomic_DNA"/>
</dbReference>
<dbReference type="InterPro" id="IPR029099">
    <property type="entry name" value="Pribosyltran_N"/>
</dbReference>
<accession>A0A6A5TFL2</accession>
<dbReference type="PANTHER" id="PTHR10210">
    <property type="entry name" value="RIBOSE-PHOSPHATE DIPHOSPHOKINASE FAMILY MEMBER"/>
    <property type="match status" value="1"/>
</dbReference>
<comment type="similarity">
    <text evidence="2">Belongs to the ribose-phosphate pyrophosphokinase family.</text>
</comment>
<dbReference type="GO" id="GO:0005737">
    <property type="term" value="C:cytoplasm"/>
    <property type="evidence" value="ECO:0007669"/>
    <property type="project" value="TreeGrafter"/>
</dbReference>
<evidence type="ECO:0000256" key="2">
    <source>
        <dbReference type="ARBA" id="ARBA00006478"/>
    </source>
</evidence>
<dbReference type="GO" id="GO:0016301">
    <property type="term" value="F:kinase activity"/>
    <property type="evidence" value="ECO:0007669"/>
    <property type="project" value="UniProtKB-KW"/>
</dbReference>
<dbReference type="InterPro" id="IPR029057">
    <property type="entry name" value="PRTase-like"/>
</dbReference>
<dbReference type="Gene3D" id="3.40.50.2020">
    <property type="match status" value="3"/>
</dbReference>
<dbReference type="GO" id="GO:0006164">
    <property type="term" value="P:purine nucleotide biosynthetic process"/>
    <property type="evidence" value="ECO:0007669"/>
    <property type="project" value="TreeGrafter"/>
</dbReference>
<dbReference type="FunFam" id="3.40.50.2020:FF:000063">
    <property type="entry name" value="Phosphoribosylpyrophosphate synthetase"/>
    <property type="match status" value="1"/>
</dbReference>
<dbReference type="Pfam" id="PF14572">
    <property type="entry name" value="Pribosyl_synth"/>
    <property type="match status" value="1"/>
</dbReference>
<evidence type="ECO:0000259" key="5">
    <source>
        <dbReference type="Pfam" id="PF13793"/>
    </source>
</evidence>
<dbReference type="GO" id="GO:0005524">
    <property type="term" value="F:ATP binding"/>
    <property type="evidence" value="ECO:0007669"/>
    <property type="project" value="TreeGrafter"/>
</dbReference>
<gene>
    <name evidence="6" type="ORF">CC80DRAFT_519318</name>
</gene>
<keyword evidence="6" id="KW-0808">Transferase</keyword>
<evidence type="ECO:0000313" key="6">
    <source>
        <dbReference type="EMBL" id="KAF1951605.1"/>
    </source>
</evidence>
<dbReference type="SUPFAM" id="SSF53271">
    <property type="entry name" value="PRTase-like"/>
    <property type="match status" value="2"/>
</dbReference>
<keyword evidence="7" id="KW-1185">Reference proteome</keyword>
<dbReference type="GO" id="GO:0000287">
    <property type="term" value="F:magnesium ion binding"/>
    <property type="evidence" value="ECO:0007669"/>
    <property type="project" value="InterPro"/>
</dbReference>
<evidence type="ECO:0000256" key="3">
    <source>
        <dbReference type="ARBA" id="ARBA00022727"/>
    </source>
</evidence>
<dbReference type="GO" id="GO:0004749">
    <property type="term" value="F:ribose phosphate diphosphokinase activity"/>
    <property type="evidence" value="ECO:0007669"/>
    <property type="project" value="TreeGrafter"/>
</dbReference>
<evidence type="ECO:0000256" key="1">
    <source>
        <dbReference type="ARBA" id="ARBA00004996"/>
    </source>
</evidence>
<dbReference type="InterPro" id="IPR000836">
    <property type="entry name" value="PRTase_dom"/>
</dbReference>
<feature type="region of interest" description="Disordered" evidence="4">
    <location>
        <begin position="151"/>
        <end position="211"/>
    </location>
</feature>
<dbReference type="FunFam" id="3.40.50.2020:FF:000030">
    <property type="entry name" value="Ribose-phosphate pyrophosphokinase II"/>
    <property type="match status" value="1"/>
</dbReference>
<keyword evidence="6" id="KW-0418">Kinase</keyword>
<dbReference type="Proteomes" id="UP000800035">
    <property type="component" value="Unassembled WGS sequence"/>
</dbReference>
<proteinExistence type="inferred from homology"/>
<dbReference type="FunFam" id="3.40.50.2020:FF:000014">
    <property type="entry name" value="Ribose-phosphate pyrophosphokinase 1"/>
    <property type="match status" value="1"/>
</dbReference>
<comment type="pathway">
    <text evidence="1">Metabolic intermediate biosynthesis; 5-phospho-alpha-D-ribose 1-diphosphate biosynthesis; 5-phospho-alpha-D-ribose 1-diphosphate from D-ribose 5-phosphate (route I): step 1/1.</text>
</comment>
<dbReference type="InterPro" id="IPR005946">
    <property type="entry name" value="Rib-P_diPkinase"/>
</dbReference>
<protein>
    <submittedName>
        <fullName evidence="6">Ribose-phosphate pyrophosphokinase</fullName>
    </submittedName>
</protein>
<dbReference type="OrthoDB" id="413572at2759"/>
<dbReference type="CDD" id="cd06223">
    <property type="entry name" value="PRTases_typeI"/>
    <property type="match status" value="1"/>
</dbReference>
<dbReference type="PANTHER" id="PTHR10210:SF36">
    <property type="entry name" value="RIBOSE-PHOSPHATE PYROPHOSPHOKINASE 5"/>
    <property type="match status" value="1"/>
</dbReference>
<feature type="domain" description="Ribose-phosphate pyrophosphokinase N-terminal" evidence="5">
    <location>
        <begin position="12"/>
        <end position="94"/>
    </location>
</feature>
<evidence type="ECO:0000313" key="7">
    <source>
        <dbReference type="Proteomes" id="UP000800035"/>
    </source>
</evidence>